<reference evidence="1" key="1">
    <citation type="journal article" date="2021" name="Nat. Commun.">
        <title>Genetic determinants of endophytism in the Arabidopsis root mycobiome.</title>
        <authorList>
            <person name="Mesny F."/>
            <person name="Miyauchi S."/>
            <person name="Thiergart T."/>
            <person name="Pickel B."/>
            <person name="Atanasova L."/>
            <person name="Karlsson M."/>
            <person name="Huettel B."/>
            <person name="Barry K.W."/>
            <person name="Haridas S."/>
            <person name="Chen C."/>
            <person name="Bauer D."/>
            <person name="Andreopoulos W."/>
            <person name="Pangilinan J."/>
            <person name="LaButti K."/>
            <person name="Riley R."/>
            <person name="Lipzen A."/>
            <person name="Clum A."/>
            <person name="Drula E."/>
            <person name="Henrissat B."/>
            <person name="Kohler A."/>
            <person name="Grigoriev I.V."/>
            <person name="Martin F.M."/>
            <person name="Hacquard S."/>
        </authorList>
    </citation>
    <scope>NUCLEOTIDE SEQUENCE</scope>
    <source>
        <strain evidence="1">MPI-CAGE-AT-0023</strain>
    </source>
</reference>
<protein>
    <submittedName>
        <fullName evidence="1">Uncharacterized protein</fullName>
    </submittedName>
</protein>
<sequence length="178" mass="20050">MTVVLIFWRGHSGGDPSIFHPSGYLYKKNLQDAIQKIRLTGGYHLIPRRGVKAMAEWDSIVEIDRSEAISPDLIKLRGGWASMDRGRPHACSPFRPLKVACGHCEKEKGCIALTYLRRICFDMPKSNMGGLPHDWFHAIDTASYIYFGHSGVPETCSDTSCRYHYGEEMVTGYPVVNK</sequence>
<organism evidence="1 2">
    <name type="scientific">Fusarium redolens</name>
    <dbReference type="NCBI Taxonomy" id="48865"/>
    <lineage>
        <taxon>Eukaryota</taxon>
        <taxon>Fungi</taxon>
        <taxon>Dikarya</taxon>
        <taxon>Ascomycota</taxon>
        <taxon>Pezizomycotina</taxon>
        <taxon>Sordariomycetes</taxon>
        <taxon>Hypocreomycetidae</taxon>
        <taxon>Hypocreales</taxon>
        <taxon>Nectriaceae</taxon>
        <taxon>Fusarium</taxon>
        <taxon>Fusarium redolens species complex</taxon>
    </lineage>
</organism>
<keyword evidence="2" id="KW-1185">Reference proteome</keyword>
<dbReference type="OrthoDB" id="3692147at2759"/>
<accession>A0A9P9HK47</accession>
<dbReference type="AlphaFoldDB" id="A0A9P9HK47"/>
<gene>
    <name evidence="1" type="ORF">BKA55DRAFT_536744</name>
</gene>
<dbReference type="Proteomes" id="UP000720189">
    <property type="component" value="Unassembled WGS sequence"/>
</dbReference>
<proteinExistence type="predicted"/>
<comment type="caution">
    <text evidence="1">The sequence shown here is derived from an EMBL/GenBank/DDBJ whole genome shotgun (WGS) entry which is preliminary data.</text>
</comment>
<evidence type="ECO:0000313" key="1">
    <source>
        <dbReference type="EMBL" id="KAH7259040.1"/>
    </source>
</evidence>
<dbReference type="GeneID" id="70219814"/>
<dbReference type="RefSeq" id="XP_046051748.1">
    <property type="nucleotide sequence ID" value="XM_046189860.1"/>
</dbReference>
<dbReference type="EMBL" id="JAGMUX010000005">
    <property type="protein sequence ID" value="KAH7259040.1"/>
    <property type="molecule type" value="Genomic_DNA"/>
</dbReference>
<evidence type="ECO:0000313" key="2">
    <source>
        <dbReference type="Proteomes" id="UP000720189"/>
    </source>
</evidence>
<name>A0A9P9HK47_FUSRE</name>